<dbReference type="GO" id="GO:0003723">
    <property type="term" value="F:RNA binding"/>
    <property type="evidence" value="ECO:0007669"/>
    <property type="project" value="InterPro"/>
</dbReference>
<dbReference type="PROSITE" id="PS50250">
    <property type="entry name" value="PCI"/>
    <property type="match status" value="1"/>
</dbReference>
<dbReference type="GO" id="GO:0000973">
    <property type="term" value="P:post-transcriptional tethering of RNA polymerase II gene DNA at nuclear periphery"/>
    <property type="evidence" value="ECO:0007669"/>
    <property type="project" value="TreeGrafter"/>
</dbReference>
<name>A0A7S0WIJ5_9CHLO</name>
<dbReference type="AlphaFoldDB" id="A0A7S0WIJ5"/>
<proteinExistence type="predicted"/>
<dbReference type="Pfam" id="PF25573">
    <property type="entry name" value="TPR_PSMD3_N"/>
    <property type="match status" value="1"/>
</dbReference>
<gene>
    <name evidence="2" type="ORF">CLEI1391_LOCUS2992</name>
</gene>
<dbReference type="GO" id="GO:0003690">
    <property type="term" value="F:double-stranded DNA binding"/>
    <property type="evidence" value="ECO:0007669"/>
    <property type="project" value="InterPro"/>
</dbReference>
<evidence type="ECO:0000313" key="2">
    <source>
        <dbReference type="EMBL" id="CAD8668296.1"/>
    </source>
</evidence>
<dbReference type="Gene3D" id="1.10.10.10">
    <property type="entry name" value="Winged helix-like DNA-binding domain superfamily/Winged helix DNA-binding domain"/>
    <property type="match status" value="1"/>
</dbReference>
<dbReference type="InterPro" id="IPR057985">
    <property type="entry name" value="TPR_PSMD3_N"/>
</dbReference>
<dbReference type="PANTHER" id="PTHR12732">
    <property type="entry name" value="UNCHARACTERIZED PROTEASOME COMPONENT REGION PCI-CONTAINING"/>
    <property type="match status" value="1"/>
</dbReference>
<sequence length="411" mass="45156">MSLASYISSVVSAVNSRNGKRLKELFRLDSDAALVAMQVAQRGGNVPAGEINRQLPAPWNDIVLSYLQALVHVTKGERLQACKEFRERHCRGLLDCLSEDVWMLPAVVGMATTLKNLAAQADVEALRKGANVNTTQLSACCQLLQMAFSRTGAAKGQHAEAKRAAAVGIGNVMLAIYFRLNTLTNCKQITTQIDRNAADMLDAAVASERVTYRYYTGRLKAYDEDFSGADEDLSYAFAQCHPAAYGNRRRILTYLVPIKMLLGVLPSDDLLQKYKLTEYMDVAKAVRTGDVGLLMRTLDANQAVLVQAGTYLLLEKMQLAAYRRLFKKCALVHAEAQPGKATQVPLALMQRALELQGLPKDDAELQCLVANLIYRKYIRGYVAYKARVVVLAKTDAFPPLSAVALADPFSA</sequence>
<dbReference type="GO" id="GO:0006368">
    <property type="term" value="P:transcription elongation by RNA polymerase II"/>
    <property type="evidence" value="ECO:0007669"/>
    <property type="project" value="TreeGrafter"/>
</dbReference>
<dbReference type="GO" id="GO:0016973">
    <property type="term" value="P:poly(A)+ mRNA export from nucleus"/>
    <property type="evidence" value="ECO:0007669"/>
    <property type="project" value="TreeGrafter"/>
</dbReference>
<evidence type="ECO:0000259" key="1">
    <source>
        <dbReference type="PROSITE" id="PS50250"/>
    </source>
</evidence>
<dbReference type="InterPro" id="IPR045114">
    <property type="entry name" value="Csn12-like"/>
</dbReference>
<dbReference type="InterPro" id="IPR036388">
    <property type="entry name" value="WH-like_DNA-bd_sf"/>
</dbReference>
<dbReference type="InterPro" id="IPR000717">
    <property type="entry name" value="PCI_dom"/>
</dbReference>
<dbReference type="PANTHER" id="PTHR12732:SF0">
    <property type="entry name" value="PCI DOMAIN-CONTAINING PROTEIN 2"/>
    <property type="match status" value="1"/>
</dbReference>
<reference evidence="2" key="1">
    <citation type="submission" date="2021-01" db="EMBL/GenBank/DDBJ databases">
        <authorList>
            <person name="Corre E."/>
            <person name="Pelletier E."/>
            <person name="Niang G."/>
            <person name="Scheremetjew M."/>
            <person name="Finn R."/>
            <person name="Kale V."/>
            <person name="Holt S."/>
            <person name="Cochrane G."/>
            <person name="Meng A."/>
            <person name="Brown T."/>
            <person name="Cohen L."/>
        </authorList>
    </citation>
    <scope>NUCLEOTIDE SEQUENCE</scope>
    <source>
        <strain evidence="2">SAG 11-49</strain>
    </source>
</reference>
<dbReference type="Pfam" id="PF01399">
    <property type="entry name" value="PCI"/>
    <property type="match status" value="1"/>
</dbReference>
<dbReference type="SMART" id="SM00753">
    <property type="entry name" value="PAM"/>
    <property type="match status" value="1"/>
</dbReference>
<dbReference type="EMBL" id="HBFB01005336">
    <property type="protein sequence ID" value="CAD8668296.1"/>
    <property type="molecule type" value="Transcribed_RNA"/>
</dbReference>
<protein>
    <recommendedName>
        <fullName evidence="1">PCI domain-containing protein</fullName>
    </recommendedName>
</protein>
<dbReference type="GO" id="GO:0070390">
    <property type="term" value="C:transcription export complex 2"/>
    <property type="evidence" value="ECO:0007669"/>
    <property type="project" value="TreeGrafter"/>
</dbReference>
<accession>A0A7S0WIJ5</accession>
<organism evidence="2">
    <name type="scientific">Chlamydomonas leiostraca</name>
    <dbReference type="NCBI Taxonomy" id="1034604"/>
    <lineage>
        <taxon>Eukaryota</taxon>
        <taxon>Viridiplantae</taxon>
        <taxon>Chlorophyta</taxon>
        <taxon>core chlorophytes</taxon>
        <taxon>Chlorophyceae</taxon>
        <taxon>CS clade</taxon>
        <taxon>Chlamydomonadales</taxon>
        <taxon>Chlamydomonadaceae</taxon>
        <taxon>Chlamydomonas</taxon>
    </lineage>
</organism>
<feature type="domain" description="PCI" evidence="1">
    <location>
        <begin position="210"/>
        <end position="396"/>
    </location>
</feature>